<dbReference type="PANTHER" id="PTHR12110:SF41">
    <property type="entry name" value="INOSOSE DEHYDRATASE"/>
    <property type="match status" value="1"/>
</dbReference>
<dbReference type="SUPFAM" id="SSF51658">
    <property type="entry name" value="Xylose isomerase-like"/>
    <property type="match status" value="1"/>
</dbReference>
<dbReference type="PANTHER" id="PTHR12110">
    <property type="entry name" value="HYDROXYPYRUVATE ISOMERASE"/>
    <property type="match status" value="1"/>
</dbReference>
<dbReference type="EMBL" id="LYPC01000011">
    <property type="protein sequence ID" value="OCT16335.1"/>
    <property type="molecule type" value="Genomic_DNA"/>
</dbReference>
<dbReference type="Pfam" id="PF01261">
    <property type="entry name" value="AP_endonuc_2"/>
    <property type="match status" value="1"/>
</dbReference>
<dbReference type="InterPro" id="IPR050312">
    <property type="entry name" value="IolE/XylAMocC-like"/>
</dbReference>
<dbReference type="Gene3D" id="3.20.20.150">
    <property type="entry name" value="Divalent-metal-dependent TIM barrel enzymes"/>
    <property type="match status" value="1"/>
</dbReference>
<accession>A0A1C1A6Z6</accession>
<evidence type="ECO:0000313" key="2">
    <source>
        <dbReference type="EMBL" id="OCT16335.1"/>
    </source>
</evidence>
<gene>
    <name evidence="2" type="ORF">A8709_02580</name>
</gene>
<dbReference type="InterPro" id="IPR013022">
    <property type="entry name" value="Xyl_isomerase-like_TIM-brl"/>
</dbReference>
<comment type="caution">
    <text evidence="2">The sequence shown here is derived from an EMBL/GenBank/DDBJ whole genome shotgun (WGS) entry which is preliminary data.</text>
</comment>
<dbReference type="GO" id="GO:0016853">
    <property type="term" value="F:isomerase activity"/>
    <property type="evidence" value="ECO:0007669"/>
    <property type="project" value="UniProtKB-KW"/>
</dbReference>
<name>A0A1C1A6Z6_9BACL</name>
<reference evidence="3" key="1">
    <citation type="submission" date="2016-05" db="EMBL/GenBank/DDBJ databases">
        <title>Paenibacillus oryzae. sp. nov., isolated from the rice root.</title>
        <authorList>
            <person name="Zhang J."/>
            <person name="Zhang X."/>
        </authorList>
    </citation>
    <scope>NUCLEOTIDE SEQUENCE [LARGE SCALE GENOMIC DNA]</scope>
    <source>
        <strain evidence="3">KCTC13222</strain>
    </source>
</reference>
<keyword evidence="2" id="KW-0413">Isomerase</keyword>
<organism evidence="2 3">
    <name type="scientific">Paenibacillus pectinilyticus</name>
    <dbReference type="NCBI Taxonomy" id="512399"/>
    <lineage>
        <taxon>Bacteria</taxon>
        <taxon>Bacillati</taxon>
        <taxon>Bacillota</taxon>
        <taxon>Bacilli</taxon>
        <taxon>Bacillales</taxon>
        <taxon>Paenibacillaceae</taxon>
        <taxon>Paenibacillus</taxon>
    </lineage>
</organism>
<dbReference type="STRING" id="512399.A8709_02580"/>
<evidence type="ECO:0000259" key="1">
    <source>
        <dbReference type="Pfam" id="PF01261"/>
    </source>
</evidence>
<dbReference type="OrthoDB" id="9798407at2"/>
<sequence length="286" mass="32180">MAKGKIGVQMMMLKGKVDELGVYETMRRVKELGYSCVEVSQIPMTESNVAELKRACEDFEFEIASLSASLEPMMPGMPGETLSANFDKIVADCKTLNCSFLRIGMLPLHMIGSKEKTMAFVQKADAVAEKLAEHGIKLYYHNHHIEFQKYEGEYLLDIIKNNTKHIGFEMDVHWIHRGGENPVSFIKQYAGRIALIHLKDYRIGQLDMNALASGDMSKFMQAFTNVVEFAEVGEGNLDIAGIMEAGLESGSQYFLVEQDDVYGRDPFDCLQTSAQNLRKLGYASWF</sequence>
<dbReference type="RefSeq" id="WP_065851107.1">
    <property type="nucleotide sequence ID" value="NZ_LYPC01000011.1"/>
</dbReference>
<feature type="domain" description="Xylose isomerase-like TIM barrel" evidence="1">
    <location>
        <begin position="27"/>
        <end position="260"/>
    </location>
</feature>
<dbReference type="InterPro" id="IPR036237">
    <property type="entry name" value="Xyl_isomerase-like_sf"/>
</dbReference>
<evidence type="ECO:0000313" key="3">
    <source>
        <dbReference type="Proteomes" id="UP000093309"/>
    </source>
</evidence>
<proteinExistence type="predicted"/>
<dbReference type="AlphaFoldDB" id="A0A1C1A6Z6"/>
<keyword evidence="3" id="KW-1185">Reference proteome</keyword>
<protein>
    <submittedName>
        <fullName evidence="2">Sugar phosphate isomerase</fullName>
    </submittedName>
</protein>
<dbReference type="Proteomes" id="UP000093309">
    <property type="component" value="Unassembled WGS sequence"/>
</dbReference>